<evidence type="ECO:0000256" key="8">
    <source>
        <dbReference type="RuleBase" id="RU361248"/>
    </source>
</evidence>
<dbReference type="GO" id="GO:0042025">
    <property type="term" value="C:host cell nucleus"/>
    <property type="evidence" value="ECO:0007669"/>
    <property type="project" value="UniProtKB-SubCell"/>
</dbReference>
<dbReference type="EMBL" id="HM999990">
    <property type="protein sequence ID" value="AEM24620.1"/>
    <property type="molecule type" value="Genomic_DNA"/>
</dbReference>
<dbReference type="Pfam" id="PF00500">
    <property type="entry name" value="Late_protein_L1"/>
    <property type="match status" value="1"/>
</dbReference>
<dbReference type="InterPro" id="IPR002210">
    <property type="entry name" value="Capsid_L1_Papillomavir"/>
</dbReference>
<evidence type="ECO:0000313" key="9">
    <source>
        <dbReference type="EMBL" id="AEM24620.1"/>
    </source>
</evidence>
<organism evidence="9 10">
    <name type="scientific">Human papillomavirus 138</name>
    <dbReference type="NCBI Taxonomy" id="1070411"/>
    <lineage>
        <taxon>Viruses</taxon>
        <taxon>Monodnaviria</taxon>
        <taxon>Shotokuvirae</taxon>
        <taxon>Cossaviricota</taxon>
        <taxon>Papovaviricetes</taxon>
        <taxon>Zurhausenvirales</taxon>
        <taxon>Papillomaviridae</taxon>
        <taxon>Firstpapillomavirinae</taxon>
        <taxon>Gammapapillomavirus</taxon>
        <taxon>Gammapapillomavirus 7</taxon>
    </lineage>
</organism>
<keyword evidence="1 7" id="KW-0167">Capsid protein</keyword>
<keyword evidence="2 7" id="KW-0945">Host-virus interaction</keyword>
<keyword evidence="8" id="KW-1145">T=7 icosahedral capsid protein</keyword>
<accession>I6MRE0</accession>
<keyword evidence="3 7" id="KW-1161">Viral attachment to host cell</keyword>
<evidence type="ECO:0000256" key="2">
    <source>
        <dbReference type="ARBA" id="ARBA00022581"/>
    </source>
</evidence>
<feature type="disulfide bond" description="Interchain (with Cys-173)" evidence="7">
    <location>
        <position position="438"/>
    </location>
</feature>
<dbReference type="InterPro" id="IPR011222">
    <property type="entry name" value="dsDNA_vir_gr_I_capsid"/>
</dbReference>
<dbReference type="Proteomes" id="UP000154913">
    <property type="component" value="Segment"/>
</dbReference>
<keyword evidence="7" id="KW-1015">Disulfide bond</keyword>
<dbReference type="GO" id="GO:0075509">
    <property type="term" value="P:endocytosis involved in viral entry into host cell"/>
    <property type="evidence" value="ECO:0007669"/>
    <property type="project" value="UniProtKB-KW"/>
</dbReference>
<comment type="subcellular location">
    <subcellularLocation>
        <location evidence="7">Virion</location>
    </subcellularLocation>
    <subcellularLocation>
        <location evidence="7">Host nucleus</location>
    </subcellularLocation>
</comment>
<evidence type="ECO:0000256" key="6">
    <source>
        <dbReference type="ARBA" id="ARBA00023296"/>
    </source>
</evidence>
<dbReference type="Gene3D" id="2.60.175.20">
    <property type="entry name" value="Major capsid L1 (late) superfamily, Papillomavirus"/>
    <property type="match status" value="2"/>
</dbReference>
<evidence type="ECO:0000256" key="5">
    <source>
        <dbReference type="ARBA" id="ARBA00022921"/>
    </source>
</evidence>
<comment type="similarity">
    <text evidence="7 8">Belongs to the papillomaviridae L1 protein family.</text>
</comment>
<dbReference type="GO" id="GO:0005198">
    <property type="term" value="F:structural molecule activity"/>
    <property type="evidence" value="ECO:0007669"/>
    <property type="project" value="UniProtKB-UniRule"/>
</dbReference>
<reference evidence="9 10" key="1">
    <citation type="submission" date="2010-07" db="EMBL/GenBank/DDBJ databases">
        <title>Survey of HPV infection in oral cavity reveals abundant novel beta and gamma HPV types.</title>
        <authorList>
            <person name="Chen Z."/>
            <person name="Sun C."/>
            <person name="Bottalico D."/>
            <person name="Burk R."/>
        </authorList>
    </citation>
    <scope>NUCLEOTIDE SEQUENCE [LARGE SCALE GENOMIC DNA]</scope>
    <source>
        <strain evidence="9">GH13</strain>
    </source>
</reference>
<comment type="function">
    <text evidence="7 8">Forms an icosahedral capsid with a T=7 symmetry and a 50 nm diameter. The capsid is composed of 72 pentamers linked to each other by disulfide bonds and associated with L2 proteins. Binds to heparan sulfate proteoglycans on cell surface of basal layer keratinocytes to provide initial virion attachment. This binding mediates a conformational change in the virus capsid that facilitates efficient infection. The virion enters the host cell via endocytosis. During virus trafficking, L1 protein dissociates from the viral DNA and the genomic DNA is released to the host nucleus. The virion assembly takes place within the cell nucleus. Encapsulates the genomic DNA together with protein L2.</text>
</comment>
<keyword evidence="4 7" id="KW-0946">Virion</keyword>
<keyword evidence="7" id="KW-1048">Host nucleus</keyword>
<evidence type="ECO:0000313" key="10">
    <source>
        <dbReference type="Proteomes" id="UP000154913"/>
    </source>
</evidence>
<dbReference type="InterPro" id="IPR036973">
    <property type="entry name" value="Capsid_L1_sf_Papillomavir"/>
</dbReference>
<dbReference type="GO" id="GO:0019062">
    <property type="term" value="P:virion attachment to host cell"/>
    <property type="evidence" value="ECO:0007669"/>
    <property type="project" value="UniProtKB-UniRule"/>
</dbReference>
<dbReference type="PRINTS" id="PR00865">
    <property type="entry name" value="HPVCAPSIDL1"/>
</dbReference>
<evidence type="ECO:0000256" key="1">
    <source>
        <dbReference type="ARBA" id="ARBA00022561"/>
    </source>
</evidence>
<dbReference type="GO" id="GO:0039620">
    <property type="term" value="C:T=7 icosahedral viral capsid"/>
    <property type="evidence" value="ECO:0007669"/>
    <property type="project" value="UniProtKB-UniRule"/>
</dbReference>
<dbReference type="HAMAP" id="MF_04002">
    <property type="entry name" value="PPV_L1"/>
    <property type="match status" value="1"/>
</dbReference>
<comment type="subunit">
    <text evidence="7">Self-assembles into homopentamers. The capsid has an icosahedral symmetry and consists of 72 capsomers, with each capsomer being a pentamer of L1. Interacts with the minor capsid protein L2; this interaction is necessary for viral genome encapsidation. Interacts with protein E2; this interaction enhances E2-dependent replication and transcription activation.</text>
</comment>
<gene>
    <name evidence="7 8 9" type="primary">L1</name>
</gene>
<evidence type="ECO:0000256" key="7">
    <source>
        <dbReference type="HAMAP-Rule" id="MF_04002"/>
    </source>
</evidence>
<dbReference type="SUPFAM" id="SSF88648">
    <property type="entry name" value="Group I dsDNA viruses"/>
    <property type="match status" value="1"/>
</dbReference>
<sequence>MSLWLPNTGKVYLPPSRPVARVLSTDDYVQETSLFFHASSDRLLTVGHPYFPIKSGDTITVPKVSGNQYRVFRLQLPDPNRFALVDPSIYDPDKERLVWKLRGIEIMRGGPLGIGSTGHPLLNKLYDTENPTNYFQGATDNRQNVSTDPKQTQLLIVGCEPCTGAHWDAAKACASSNPQKGDCPPLQLVNSIIEDGDMCDIGFGAMNFDALQEDRSGVPLDIVASTCKWPDLVKMTNDVYGDGLFFFGKREQLYARHYFTRNGVVGDSIPQVNIEPTTTYVVPGDSTSNQAQKTISPSVYFATPSGSLVSSDAQILNRPYWMQRAQGMNNGVCWNNNLFVTVVDNTHNTNFTISQYTGSNPLSTYKSTDFKEYLRHVEEYDISIILQICKIGLDADVLAHIHAMNKSILDNWNLAFVPPPANAIEDHYRYITSMATRCPDQNPPPEKVDPYDKYSFWIVDMTDRMSSDLTQTSLGRRFVYQIGLAGRTIGTVKRKRLAVTGSSRSKTTKRKRKA</sequence>
<name>I6MRE0_9PAPI</name>
<keyword evidence="6 7" id="KW-1160">Virus entry into host cell</keyword>
<protein>
    <recommendedName>
        <fullName evidence="7 8">Major capsid protein L1</fullName>
    </recommendedName>
</protein>
<keyword evidence="5 7" id="KW-0426">Late protein</keyword>
<evidence type="ECO:0000256" key="3">
    <source>
        <dbReference type="ARBA" id="ARBA00022804"/>
    </source>
</evidence>
<evidence type="ECO:0000256" key="4">
    <source>
        <dbReference type="ARBA" id="ARBA00022844"/>
    </source>
</evidence>
<feature type="disulfide bond" description="Interchain (with Cys-438)" evidence="7">
    <location>
        <position position="173"/>
    </location>
</feature>
<keyword evidence="7" id="KW-1162">Viral penetration into host cytoplasm</keyword>
<keyword evidence="7" id="KW-1164">Virus endocytosis by host</keyword>
<proteinExistence type="inferred from homology"/>